<sequence length="107" mass="12175">MMDRVMLGIRSTRTNSFRLVQVVVVDDFIVGPSNLKSFPGSQCSNGPNQVPSLCVWTKWTAVRACKTNKKQYKVEMKFGNGHFLGKGSGKFLLVLLQFQPERFDIYR</sequence>
<proteinExistence type="predicted"/>
<organism evidence="1 2">
    <name type="scientific">Hibiscus sabdariffa</name>
    <name type="common">roselle</name>
    <dbReference type="NCBI Taxonomy" id="183260"/>
    <lineage>
        <taxon>Eukaryota</taxon>
        <taxon>Viridiplantae</taxon>
        <taxon>Streptophyta</taxon>
        <taxon>Embryophyta</taxon>
        <taxon>Tracheophyta</taxon>
        <taxon>Spermatophyta</taxon>
        <taxon>Magnoliopsida</taxon>
        <taxon>eudicotyledons</taxon>
        <taxon>Gunneridae</taxon>
        <taxon>Pentapetalae</taxon>
        <taxon>rosids</taxon>
        <taxon>malvids</taxon>
        <taxon>Malvales</taxon>
        <taxon>Malvaceae</taxon>
        <taxon>Malvoideae</taxon>
        <taxon>Hibiscus</taxon>
    </lineage>
</organism>
<gene>
    <name evidence="1" type="ORF">V6N12_070884</name>
</gene>
<evidence type="ECO:0000313" key="2">
    <source>
        <dbReference type="Proteomes" id="UP001472677"/>
    </source>
</evidence>
<protein>
    <submittedName>
        <fullName evidence="1">Uncharacterized protein</fullName>
    </submittedName>
</protein>
<comment type="caution">
    <text evidence="1">The sequence shown here is derived from an EMBL/GenBank/DDBJ whole genome shotgun (WGS) entry which is preliminary data.</text>
</comment>
<dbReference type="Proteomes" id="UP001472677">
    <property type="component" value="Unassembled WGS sequence"/>
</dbReference>
<reference evidence="1 2" key="1">
    <citation type="journal article" date="2024" name="G3 (Bethesda)">
        <title>Genome assembly of Hibiscus sabdariffa L. provides insights into metabolisms of medicinal natural products.</title>
        <authorList>
            <person name="Kim T."/>
        </authorList>
    </citation>
    <scope>NUCLEOTIDE SEQUENCE [LARGE SCALE GENOMIC DNA]</scope>
    <source>
        <strain evidence="1">TK-2024</strain>
        <tissue evidence="1">Old leaves</tissue>
    </source>
</reference>
<evidence type="ECO:0000313" key="1">
    <source>
        <dbReference type="EMBL" id="KAK8580623.1"/>
    </source>
</evidence>
<dbReference type="EMBL" id="JBBPBM010000006">
    <property type="protein sequence ID" value="KAK8580623.1"/>
    <property type="molecule type" value="Genomic_DNA"/>
</dbReference>
<accession>A0ABR2FI54</accession>
<name>A0ABR2FI54_9ROSI</name>
<keyword evidence="2" id="KW-1185">Reference proteome</keyword>